<evidence type="ECO:0000313" key="1">
    <source>
        <dbReference type="EMBL" id="BCK84954.1"/>
    </source>
</evidence>
<reference evidence="1" key="1">
    <citation type="submission" date="2020-09" db="EMBL/GenBank/DDBJ databases">
        <title>New species isolated from human feces.</title>
        <authorList>
            <person name="Kitahara M."/>
            <person name="Shigeno Y."/>
            <person name="Shime M."/>
            <person name="Matsumoto Y."/>
            <person name="Nakamura S."/>
            <person name="Motooka D."/>
            <person name="Fukuoka S."/>
            <person name="Nishikawa H."/>
            <person name="Benno Y."/>
        </authorList>
    </citation>
    <scope>NUCLEOTIDE SEQUENCE</scope>
    <source>
        <strain evidence="1">MM59</strain>
    </source>
</reference>
<organism evidence="1 2">
    <name type="scientific">Pusillibacter faecalis</name>
    <dbReference type="NCBI Taxonomy" id="2714358"/>
    <lineage>
        <taxon>Bacteria</taxon>
        <taxon>Bacillati</taxon>
        <taxon>Bacillota</taxon>
        <taxon>Clostridia</taxon>
        <taxon>Eubacteriales</taxon>
        <taxon>Oscillospiraceae</taxon>
        <taxon>Pusillibacter</taxon>
    </lineage>
</organism>
<dbReference type="EMBL" id="AP023420">
    <property type="protein sequence ID" value="BCK84954.1"/>
    <property type="molecule type" value="Genomic_DNA"/>
</dbReference>
<evidence type="ECO:0000313" key="2">
    <source>
        <dbReference type="Proteomes" id="UP000679848"/>
    </source>
</evidence>
<protein>
    <submittedName>
        <fullName evidence="1">Uncharacterized protein</fullName>
    </submittedName>
</protein>
<proteinExistence type="predicted"/>
<gene>
    <name evidence="1" type="ORF">MM59RIKEN_22730</name>
</gene>
<sequence>MNEVKRQATETMDELHQTIPYCSYCAVMDGLQEIETLRDRDEELEKLWAEFGDVPMNPETECIEAPFMGWGVGIHREEIWSWFDQRYSKGIAYLLYGGAEDYVPETKRLYGLRKRCFECESRSCQFNHDGECRFVLVHEREPQITEADGCIDYDYSEENT</sequence>
<dbReference type="RefSeq" id="WP_070103839.1">
    <property type="nucleotide sequence ID" value="NZ_AP023420.1"/>
</dbReference>
<keyword evidence="2" id="KW-1185">Reference proteome</keyword>
<name>A0A810QAG5_9FIRM</name>
<accession>A0A810QAG5</accession>
<dbReference type="Proteomes" id="UP000679848">
    <property type="component" value="Chromosome"/>
</dbReference>
<dbReference type="KEGG" id="pfaa:MM59RIKEN_22730"/>
<dbReference type="AlphaFoldDB" id="A0A810QAG5"/>